<evidence type="ECO:0000259" key="2">
    <source>
        <dbReference type="Pfam" id="PF22513"/>
    </source>
</evidence>
<keyword evidence="4" id="KW-1185">Reference proteome</keyword>
<comment type="caution">
    <text evidence="3">The sequence shown here is derived from an EMBL/GenBank/DDBJ whole genome shotgun (WGS) entry which is preliminary data.</text>
</comment>
<evidence type="ECO:0000313" key="4">
    <source>
        <dbReference type="Proteomes" id="UP001207918"/>
    </source>
</evidence>
<name>A0ABT3PK72_9BACT</name>
<reference evidence="3 4" key="1">
    <citation type="submission" date="2021-03" db="EMBL/GenBank/DDBJ databases">
        <title>Aliifodinibius sp. nov., a new bacterium isolated from saline soil.</title>
        <authorList>
            <person name="Galisteo C."/>
            <person name="De La Haba R."/>
            <person name="Sanchez-Porro C."/>
            <person name="Ventosa A."/>
        </authorList>
    </citation>
    <scope>NUCLEOTIDE SEQUENCE [LARGE SCALE GENOMIC DNA]</scope>
    <source>
        <strain evidence="3 4">1BSP15-2V2</strain>
    </source>
</reference>
<dbReference type="InterPro" id="IPR053853">
    <property type="entry name" value="FitA-like_RHH"/>
</dbReference>
<organism evidence="3 4">
    <name type="scientific">Fodinibius salsisoli</name>
    <dbReference type="NCBI Taxonomy" id="2820877"/>
    <lineage>
        <taxon>Bacteria</taxon>
        <taxon>Pseudomonadati</taxon>
        <taxon>Balneolota</taxon>
        <taxon>Balneolia</taxon>
        <taxon>Balneolales</taxon>
        <taxon>Balneolaceae</taxon>
        <taxon>Fodinibius</taxon>
    </lineage>
</organism>
<dbReference type="EMBL" id="JAGGJA010000002">
    <property type="protein sequence ID" value="MCW9706148.1"/>
    <property type="molecule type" value="Genomic_DNA"/>
</dbReference>
<feature type="coiled-coil region" evidence="1">
    <location>
        <begin position="13"/>
        <end position="40"/>
    </location>
</feature>
<dbReference type="InterPro" id="IPR010985">
    <property type="entry name" value="Ribbon_hlx_hlx"/>
</dbReference>
<proteinExistence type="predicted"/>
<dbReference type="RefSeq" id="WP_265764843.1">
    <property type="nucleotide sequence ID" value="NZ_JAGGJA010000002.1"/>
</dbReference>
<dbReference type="Proteomes" id="UP001207918">
    <property type="component" value="Unassembled WGS sequence"/>
</dbReference>
<dbReference type="Pfam" id="PF22513">
    <property type="entry name" value="FitA-like_RHH"/>
    <property type="match status" value="1"/>
</dbReference>
<evidence type="ECO:0000313" key="3">
    <source>
        <dbReference type="EMBL" id="MCW9706148.1"/>
    </source>
</evidence>
<sequence length="80" mass="9383">MPNKNVLVRNIDEETLDKLKKKAAANNRSLQEELKELLEMHAGPDIEKVRAMARESIRKYKAEGRKFSDSTKDIREDRER</sequence>
<accession>A0ABT3PK72</accession>
<gene>
    <name evidence="3" type="ORF">J6I44_04755</name>
</gene>
<keyword evidence="1" id="KW-0175">Coiled coil</keyword>
<evidence type="ECO:0000256" key="1">
    <source>
        <dbReference type="SAM" id="Coils"/>
    </source>
</evidence>
<feature type="domain" description="Antitoxin FitA-like ribbon-helix-helix" evidence="2">
    <location>
        <begin position="5"/>
        <end position="39"/>
    </location>
</feature>
<dbReference type="SUPFAM" id="SSF47598">
    <property type="entry name" value="Ribbon-helix-helix"/>
    <property type="match status" value="1"/>
</dbReference>
<protein>
    <recommendedName>
        <fullName evidence="2">Antitoxin FitA-like ribbon-helix-helix domain-containing protein</fullName>
    </recommendedName>
</protein>